<evidence type="ECO:0000256" key="3">
    <source>
        <dbReference type="ARBA" id="ARBA00022729"/>
    </source>
</evidence>
<feature type="domain" description="C1q" evidence="9">
    <location>
        <begin position="934"/>
        <end position="1084"/>
    </location>
</feature>
<dbReference type="GO" id="GO:0005576">
    <property type="term" value="C:extracellular region"/>
    <property type="evidence" value="ECO:0007669"/>
    <property type="project" value="UniProtKB-SubCell"/>
</dbReference>
<evidence type="ECO:0000256" key="7">
    <source>
        <dbReference type="SAM" id="MobiDB-lite"/>
    </source>
</evidence>
<feature type="domain" description="EMI" evidence="10">
    <location>
        <begin position="48"/>
        <end position="124"/>
    </location>
</feature>
<dbReference type="PANTHER" id="PTHR15427:SF5">
    <property type="entry name" value="EMILIN-2"/>
    <property type="match status" value="1"/>
</dbReference>
<feature type="coiled-coil region" evidence="6">
    <location>
        <begin position="354"/>
        <end position="407"/>
    </location>
</feature>
<dbReference type="Proteomes" id="UP001295444">
    <property type="component" value="Chromosome 04"/>
</dbReference>
<dbReference type="InterPro" id="IPR008983">
    <property type="entry name" value="Tumour_necrosis_fac-like_dom"/>
</dbReference>
<dbReference type="InterPro" id="IPR001073">
    <property type="entry name" value="C1q_dom"/>
</dbReference>
<dbReference type="SUPFAM" id="SSF49842">
    <property type="entry name" value="TNF-like"/>
    <property type="match status" value="1"/>
</dbReference>
<keyword evidence="4 6" id="KW-0175">Coiled coil</keyword>
<accession>A0AAD1S2I1</accession>
<evidence type="ECO:0000313" key="12">
    <source>
        <dbReference type="Proteomes" id="UP001295444"/>
    </source>
</evidence>
<sequence length="1085" mass="121109">MIPFSTLRAEKVAARPITLWTLLWVIFCGCLLSEATPHLTYHKPSQKGKNWCAYIVNKNVSCTVMDGTESFIQPQYKCAWNQMHCQPIMVYRVGFRPRYTTSYKVVTELEWRCCPGFKGQDCKEGPTENAPQISLQTPQPNGAKSGLGPQKEILNPRKEFQELNEAQEKKIQFLEDEMLRLTQTIIDLQTSVAGVNENLKITIQEDASKIISSWLNNLQPTASATGGKTETIYLPPFSGSAEREDGMRDILSELQNAREELRNKSELIEELNRKVNSYEERLIEFEEASNAPKPTVSGPNINQIYIEEKVDALRNEILDGMDRKMADLKNSCEYKLINAQQECEEQESSCLEVTELLKEKETALRNEINELRTLFQKQPDGKGCCKSDGFENKFKNLNQKVEEIAEAHRVLNVRIDNEVSHFNTIKLDNTFDERLNELDFKINVTEKNAEEHCYYIEESLRSLIESNHEDIKNLIDRKLHPVQDKLGSILLEISNYSTGGNYFSNDPSEYLDELRHLKLTVQQVENQLESILQAKQGEHGSNDWYSNNYQILLQRESDNAVLLKSLNDTFNERFELIQNNKLGIEEVRSELGSLRYSLSRTEDDVNALNNAMSLFNDQLIEVNSTATNSNMGLSSKLDEMRHLCNHTSLPASNDQCCKSLKDKFELLNSKVSADKGKCSDNARVDARLSKLENVCGKLDTISGSLQRIKDGLNKHVTSLWNSVRILNGTIKSHTTDIYGLNTSVQVCNTRVIKITSDLQDLLKNKPGSDTDGFQQRVIPPLPPPKTPLKPSSPQGPQLPVLPESSKEPVQPNVPQYPSKPKVPDEPLKPKLPEESAYPKPKPIPSQPVAPFLPGSVITLPLPGNNGMIIESGQAGPPGKILKSGSDRPQGVDGQQDMPVATGFAGAPGYPKPTAASPEHPELRVFSESKGYFASTSQMISFSAGLSDHLISDDVGIIRFNKVLVNDGEHYNPSTGIFTAPVAGRYMISAVLTSAHNVHLEAILSVSNVSIAQMDTSGYRKELLEYHRPSSRQTCGGAGTFNLILHLNVGDEVSIVLTGGNLAHSDLDEMFSTFSGTFLYPYSSHS</sequence>
<dbReference type="SMART" id="SM00110">
    <property type="entry name" value="C1Q"/>
    <property type="match status" value="1"/>
</dbReference>
<dbReference type="PROSITE" id="PS50871">
    <property type="entry name" value="C1Q"/>
    <property type="match status" value="1"/>
</dbReference>
<evidence type="ECO:0000259" key="9">
    <source>
        <dbReference type="PROSITE" id="PS50871"/>
    </source>
</evidence>
<comment type="subcellular location">
    <subcellularLocation>
        <location evidence="1">Secreted</location>
    </subcellularLocation>
</comment>
<feature type="coiled-coil region" evidence="6">
    <location>
        <begin position="244"/>
        <end position="288"/>
    </location>
</feature>
<dbReference type="PANTHER" id="PTHR15427">
    <property type="entry name" value="EMILIN ELASTIN MICROFIBRIL INTERFACE-LOCATED PROTEIN ELASTIN MICROFIBRIL INTERFACER"/>
    <property type="match status" value="1"/>
</dbReference>
<evidence type="ECO:0000256" key="6">
    <source>
        <dbReference type="SAM" id="Coils"/>
    </source>
</evidence>
<organism evidence="11 12">
    <name type="scientific">Pelobates cultripes</name>
    <name type="common">Western spadefoot toad</name>
    <dbReference type="NCBI Taxonomy" id="61616"/>
    <lineage>
        <taxon>Eukaryota</taxon>
        <taxon>Metazoa</taxon>
        <taxon>Chordata</taxon>
        <taxon>Craniata</taxon>
        <taxon>Vertebrata</taxon>
        <taxon>Euteleostomi</taxon>
        <taxon>Amphibia</taxon>
        <taxon>Batrachia</taxon>
        <taxon>Anura</taxon>
        <taxon>Pelobatoidea</taxon>
        <taxon>Pelobatidae</taxon>
        <taxon>Pelobates</taxon>
    </lineage>
</organism>
<dbReference type="InterPro" id="IPR011489">
    <property type="entry name" value="EMI_domain"/>
</dbReference>
<dbReference type="EMBL" id="OW240915">
    <property type="protein sequence ID" value="CAH2284877.1"/>
    <property type="molecule type" value="Genomic_DNA"/>
</dbReference>
<evidence type="ECO:0000256" key="8">
    <source>
        <dbReference type="SAM" id="SignalP"/>
    </source>
</evidence>
<reference evidence="11" key="1">
    <citation type="submission" date="2022-03" db="EMBL/GenBank/DDBJ databases">
        <authorList>
            <person name="Alioto T."/>
            <person name="Alioto T."/>
            <person name="Gomez Garrido J."/>
        </authorList>
    </citation>
    <scope>NUCLEOTIDE SEQUENCE</scope>
</reference>
<evidence type="ECO:0000259" key="10">
    <source>
        <dbReference type="PROSITE" id="PS51041"/>
    </source>
</evidence>
<keyword evidence="5" id="KW-1015">Disulfide bond</keyword>
<feature type="region of interest" description="Disordered" evidence="7">
    <location>
        <begin position="763"/>
        <end position="846"/>
    </location>
</feature>
<evidence type="ECO:0000256" key="5">
    <source>
        <dbReference type="ARBA" id="ARBA00023157"/>
    </source>
</evidence>
<dbReference type="Gene3D" id="2.60.120.40">
    <property type="match status" value="1"/>
</dbReference>
<evidence type="ECO:0000256" key="1">
    <source>
        <dbReference type="ARBA" id="ARBA00004613"/>
    </source>
</evidence>
<dbReference type="PROSITE" id="PS51041">
    <property type="entry name" value="EMI"/>
    <property type="match status" value="1"/>
</dbReference>
<keyword evidence="2" id="KW-0964">Secreted</keyword>
<keyword evidence="3 8" id="KW-0732">Signal</keyword>
<evidence type="ECO:0000256" key="2">
    <source>
        <dbReference type="ARBA" id="ARBA00022525"/>
    </source>
</evidence>
<feature type="compositionally biased region" description="Polar residues" evidence="7">
    <location>
        <begin position="129"/>
        <end position="142"/>
    </location>
</feature>
<evidence type="ECO:0000256" key="4">
    <source>
        <dbReference type="ARBA" id="ARBA00023054"/>
    </source>
</evidence>
<dbReference type="AlphaFoldDB" id="A0AAD1S2I1"/>
<dbReference type="Pfam" id="PF00386">
    <property type="entry name" value="C1q"/>
    <property type="match status" value="1"/>
</dbReference>
<feature type="signal peptide" evidence="8">
    <location>
        <begin position="1"/>
        <end position="35"/>
    </location>
</feature>
<name>A0AAD1S2I1_PELCU</name>
<feature type="chain" id="PRO_5042143110" evidence="8">
    <location>
        <begin position="36"/>
        <end position="1085"/>
    </location>
</feature>
<proteinExistence type="predicted"/>
<feature type="region of interest" description="Disordered" evidence="7">
    <location>
        <begin position="125"/>
        <end position="145"/>
    </location>
</feature>
<evidence type="ECO:0000313" key="11">
    <source>
        <dbReference type="EMBL" id="CAH2284877.1"/>
    </source>
</evidence>
<feature type="coiled-coil region" evidence="6">
    <location>
        <begin position="157"/>
        <end position="191"/>
    </location>
</feature>
<dbReference type="Pfam" id="PF07546">
    <property type="entry name" value="EMI"/>
    <property type="match status" value="1"/>
</dbReference>
<protein>
    <submittedName>
        <fullName evidence="11">EMILIN-2</fullName>
    </submittedName>
</protein>
<keyword evidence="12" id="KW-1185">Reference proteome</keyword>
<dbReference type="InterPro" id="IPR050392">
    <property type="entry name" value="Collagen/C1q_domain"/>
</dbReference>
<gene>
    <name evidence="11" type="ORF">PECUL_23A012234</name>
</gene>
<feature type="compositionally biased region" description="Basic and acidic residues" evidence="7">
    <location>
        <begin position="821"/>
        <end position="833"/>
    </location>
</feature>